<dbReference type="Gene3D" id="2.60.120.260">
    <property type="entry name" value="Galactose-binding domain-like"/>
    <property type="match status" value="1"/>
</dbReference>
<dbReference type="InterPro" id="IPR011050">
    <property type="entry name" value="Pectin_lyase_fold/virulence"/>
</dbReference>
<dbReference type="EMBL" id="FMID01000052">
    <property type="protein sequence ID" value="SCL76308.1"/>
    <property type="molecule type" value="Genomic_DNA"/>
</dbReference>
<evidence type="ECO:0000313" key="1">
    <source>
        <dbReference type="EMBL" id="SCL76308.1"/>
    </source>
</evidence>
<name>A0A1M4MND1_9EURY</name>
<dbReference type="CDD" id="cd02795">
    <property type="entry name" value="CBM6-CBM35-CBM36_like"/>
    <property type="match status" value="1"/>
</dbReference>
<organism evidence="1 2">
    <name type="scientific">Methanoculleus chikugoensis</name>
    <dbReference type="NCBI Taxonomy" id="118126"/>
    <lineage>
        <taxon>Archaea</taxon>
        <taxon>Methanobacteriati</taxon>
        <taxon>Methanobacteriota</taxon>
        <taxon>Stenosarchaea group</taxon>
        <taxon>Methanomicrobia</taxon>
        <taxon>Methanomicrobiales</taxon>
        <taxon>Methanomicrobiaceae</taxon>
        <taxon>Methanoculleus</taxon>
    </lineage>
</organism>
<dbReference type="SUPFAM" id="SSF51126">
    <property type="entry name" value="Pectin lyase-like"/>
    <property type="match status" value="1"/>
</dbReference>
<evidence type="ECO:0008006" key="3">
    <source>
        <dbReference type="Google" id="ProtNLM"/>
    </source>
</evidence>
<dbReference type="STRING" id="118126.L21_2233"/>
<proteinExistence type="predicted"/>
<evidence type="ECO:0000313" key="2">
    <source>
        <dbReference type="Proteomes" id="UP000184671"/>
    </source>
</evidence>
<gene>
    <name evidence="1" type="ORF">L21_2233</name>
</gene>
<dbReference type="OrthoDB" id="107673at2157"/>
<dbReference type="AlphaFoldDB" id="A0A1M4MND1"/>
<reference evidence="1 2" key="1">
    <citation type="submission" date="2016-08" db="EMBL/GenBank/DDBJ databases">
        <authorList>
            <person name="Seilhamer J.J."/>
        </authorList>
    </citation>
    <scope>NUCLEOTIDE SEQUENCE [LARGE SCALE GENOMIC DNA]</scope>
    <source>
        <strain evidence="1">L21-II-0</strain>
    </source>
</reference>
<sequence>MCAKESDIFTLLLLTVTLFGLVVVVFTSDSISSSATPEPASALLQQEQVFGAEANPTGSPIGGGSGYQNIITPTDPRITFTVTTTSELFAALPYANTGDVVYIEEIARIDLTNMSGVTIPEGVTLASNRGETKTFDSEVYSVTVEVSGGYTVWTHASASDTNDTIWISVDSKEPRRWNVEAAPGGRWINGGYHHLSAGQHTLTVQWHKEGAGVDKVVIVNDTGYIIDAAATETDSSTVSSGGRISLGAECPNLPTALIAGGENVRITGIYLEGPYQTVDNAGRLFYGIYSAHRNLEVDNCELLGWNGAAIDLNQTGNVSKFETGGYIHHNYIHHNQGNSLGYGVMVTHGSVCLVEANYFDYCRHAVAGSGVAGDGYEARYNICGPNWPAPSAHNFDMHGKPDPSGSGTIAGDRIWIHHNTFMATEPESSFPVMIQGVPLDEAYIHNNWFLYTQEPPVWQSNGNGNLYVRDNLIGPGGDYQKEGPILYL</sequence>
<dbReference type="Gene3D" id="2.160.20.10">
    <property type="entry name" value="Single-stranded right-handed beta-helix, Pectin lyase-like"/>
    <property type="match status" value="1"/>
</dbReference>
<protein>
    <recommendedName>
        <fullName evidence="3">Right handed beta helix domain-containing protein</fullName>
    </recommendedName>
</protein>
<dbReference type="InterPro" id="IPR012334">
    <property type="entry name" value="Pectin_lyas_fold"/>
</dbReference>
<dbReference type="RefSeq" id="WP_074370526.1">
    <property type="nucleotide sequence ID" value="NZ_FMID01000052.1"/>
</dbReference>
<dbReference type="Proteomes" id="UP000184671">
    <property type="component" value="Unassembled WGS sequence"/>
</dbReference>
<accession>A0A1M4MND1</accession>